<dbReference type="PATRIC" id="fig|593117.10.peg.847"/>
<reference evidence="2 3" key="1">
    <citation type="journal article" date="2007" name="Genome Biol.">
        <title>Genome analysis and genome-wide proteomics of Thermococcus gammatolerans, the most radioresistant organism known amongst the Archaea.</title>
        <authorList>
            <person name="Zivanovic Y."/>
            <person name="Armengaud J."/>
            <person name="Lagorce A."/>
            <person name="Leplat C."/>
            <person name="Guerin P."/>
            <person name="Dutertre M."/>
            <person name="Anthouard V."/>
            <person name="Forterre P."/>
            <person name="Wincker P."/>
            <person name="Confalonieri F."/>
        </authorList>
    </citation>
    <scope>NUCLEOTIDE SEQUENCE [LARGE SCALE GENOMIC DNA]</scope>
    <source>
        <strain evidence="3">DSM 15229 / JCM 11827 / EJ3</strain>
    </source>
</reference>
<feature type="transmembrane region" description="Helical" evidence="1">
    <location>
        <begin position="21"/>
        <end position="44"/>
    </location>
</feature>
<evidence type="ECO:0000256" key="1">
    <source>
        <dbReference type="SAM" id="Phobius"/>
    </source>
</evidence>
<dbReference type="HOGENOM" id="CLU_2230487_0_0_2"/>
<dbReference type="PaxDb" id="593117-TGAM_0850"/>
<feature type="transmembrane region" description="Helical" evidence="1">
    <location>
        <begin position="81"/>
        <end position="110"/>
    </location>
</feature>
<keyword evidence="1" id="KW-1133">Transmembrane helix</keyword>
<dbReference type="Proteomes" id="UP000001488">
    <property type="component" value="Chromosome"/>
</dbReference>
<evidence type="ECO:0000313" key="3">
    <source>
        <dbReference type="Proteomes" id="UP000001488"/>
    </source>
</evidence>
<feature type="transmembrane region" description="Helical" evidence="1">
    <location>
        <begin position="50"/>
        <end position="69"/>
    </location>
</feature>
<dbReference type="eggNOG" id="arCOG07119">
    <property type="taxonomic scope" value="Archaea"/>
</dbReference>
<protein>
    <recommendedName>
        <fullName evidence="4">Transporter</fullName>
    </recommendedName>
</protein>
<evidence type="ECO:0000313" key="2">
    <source>
        <dbReference type="EMBL" id="ACS33352.1"/>
    </source>
</evidence>
<proteinExistence type="predicted"/>
<keyword evidence="3" id="KW-1185">Reference proteome</keyword>
<gene>
    <name evidence="2" type="ordered locus">TGAM_0850</name>
</gene>
<keyword evidence="1" id="KW-0472">Membrane</keyword>
<organism evidence="2 3">
    <name type="scientific">Thermococcus gammatolerans (strain DSM 15229 / JCM 11827 / EJ3)</name>
    <dbReference type="NCBI Taxonomy" id="593117"/>
    <lineage>
        <taxon>Archaea</taxon>
        <taxon>Methanobacteriati</taxon>
        <taxon>Methanobacteriota</taxon>
        <taxon>Thermococci</taxon>
        <taxon>Thermococcales</taxon>
        <taxon>Thermococcaceae</taxon>
        <taxon>Thermococcus</taxon>
    </lineage>
</organism>
<dbReference type="EMBL" id="CP001398">
    <property type="protein sequence ID" value="ACS33352.1"/>
    <property type="molecule type" value="Genomic_DNA"/>
</dbReference>
<accession>C5A540</accession>
<evidence type="ECO:0008006" key="4">
    <source>
        <dbReference type="Google" id="ProtNLM"/>
    </source>
</evidence>
<sequence length="114" mass="12277">MKELWEVKAMASAKTGMWTALLGALLILIDGIAVLSTGNFYGWHYGSASTVGWVEIILSLMMMGLAYYYKSNKSLVGWSVVILALITMPFDGGFWLIGAIVALIGGIIIATAKE</sequence>
<name>C5A540_THEGJ</name>
<dbReference type="KEGG" id="tga:TGAM_0850"/>
<keyword evidence="1" id="KW-0812">Transmembrane</keyword>
<dbReference type="STRING" id="593117.TGAM_0850"/>
<dbReference type="AlphaFoldDB" id="C5A540"/>